<dbReference type="EMBL" id="KV749988">
    <property type="protein sequence ID" value="OCL06743.1"/>
    <property type="molecule type" value="Genomic_DNA"/>
</dbReference>
<feature type="compositionally biased region" description="Polar residues" evidence="7">
    <location>
        <begin position="96"/>
        <end position="108"/>
    </location>
</feature>
<evidence type="ECO:0000256" key="3">
    <source>
        <dbReference type="ARBA" id="ARBA00022679"/>
    </source>
</evidence>
<comment type="subcellular location">
    <subcellularLocation>
        <location evidence="1">Membrane</location>
        <topology evidence="1">Multi-pass membrane protein</topology>
    </subcellularLocation>
</comment>
<name>A0A8E2EY03_9PEZI</name>
<dbReference type="Pfam" id="PF13813">
    <property type="entry name" value="MBOAT_2"/>
    <property type="match status" value="1"/>
</dbReference>
<keyword evidence="5" id="KW-1133">Transmembrane helix</keyword>
<accession>A0A8E2EY03</accession>
<evidence type="ECO:0000256" key="7">
    <source>
        <dbReference type="SAM" id="MobiDB-lite"/>
    </source>
</evidence>
<feature type="domain" description="Wax synthase" evidence="8">
    <location>
        <begin position="237"/>
        <end position="313"/>
    </location>
</feature>
<evidence type="ECO:0000259" key="8">
    <source>
        <dbReference type="Pfam" id="PF13813"/>
    </source>
</evidence>
<dbReference type="AlphaFoldDB" id="A0A8E2EY03"/>
<dbReference type="OrthoDB" id="2796277at2759"/>
<evidence type="ECO:0000313" key="9">
    <source>
        <dbReference type="EMBL" id="OCL06743.1"/>
    </source>
</evidence>
<evidence type="ECO:0000256" key="2">
    <source>
        <dbReference type="ARBA" id="ARBA00007282"/>
    </source>
</evidence>
<gene>
    <name evidence="9" type="ORF">AOQ84DRAFT_296414</name>
</gene>
<dbReference type="PANTHER" id="PTHR31595:SF67">
    <property type="entry name" value="WAX SYNTHASE DOMAIN-CONTAINING PROTEIN"/>
    <property type="match status" value="1"/>
</dbReference>
<dbReference type="GO" id="GO:0016020">
    <property type="term" value="C:membrane"/>
    <property type="evidence" value="ECO:0007669"/>
    <property type="project" value="UniProtKB-SubCell"/>
</dbReference>
<evidence type="ECO:0000256" key="6">
    <source>
        <dbReference type="ARBA" id="ARBA00023136"/>
    </source>
</evidence>
<evidence type="ECO:0000256" key="4">
    <source>
        <dbReference type="ARBA" id="ARBA00022692"/>
    </source>
</evidence>
<keyword evidence="10" id="KW-1185">Reference proteome</keyword>
<comment type="similarity">
    <text evidence="2">Belongs to the wax synthase family.</text>
</comment>
<keyword evidence="3" id="KW-0808">Transferase</keyword>
<dbReference type="Proteomes" id="UP000250140">
    <property type="component" value="Unassembled WGS sequence"/>
</dbReference>
<keyword evidence="6" id="KW-0472">Membrane</keyword>
<evidence type="ECO:0000256" key="5">
    <source>
        <dbReference type="ARBA" id="ARBA00022989"/>
    </source>
</evidence>
<evidence type="ECO:0000313" key="10">
    <source>
        <dbReference type="Proteomes" id="UP000250140"/>
    </source>
</evidence>
<proteinExistence type="inferred from homology"/>
<dbReference type="PANTHER" id="PTHR31595">
    <property type="entry name" value="LONG-CHAIN-ALCOHOL O-FATTY-ACYLTRANSFERASE 3-RELATED"/>
    <property type="match status" value="1"/>
</dbReference>
<dbReference type="InterPro" id="IPR032805">
    <property type="entry name" value="Wax_synthase_dom"/>
</dbReference>
<evidence type="ECO:0000256" key="1">
    <source>
        <dbReference type="ARBA" id="ARBA00004141"/>
    </source>
</evidence>
<reference evidence="9 10" key="1">
    <citation type="journal article" date="2016" name="Nat. Commun.">
        <title>Ectomycorrhizal ecology is imprinted in the genome of the dominant symbiotic fungus Cenococcum geophilum.</title>
        <authorList>
            <consortium name="DOE Joint Genome Institute"/>
            <person name="Peter M."/>
            <person name="Kohler A."/>
            <person name="Ohm R.A."/>
            <person name="Kuo A."/>
            <person name="Krutzmann J."/>
            <person name="Morin E."/>
            <person name="Arend M."/>
            <person name="Barry K.W."/>
            <person name="Binder M."/>
            <person name="Choi C."/>
            <person name="Clum A."/>
            <person name="Copeland A."/>
            <person name="Grisel N."/>
            <person name="Haridas S."/>
            <person name="Kipfer T."/>
            <person name="LaButti K."/>
            <person name="Lindquist E."/>
            <person name="Lipzen A."/>
            <person name="Maire R."/>
            <person name="Meier B."/>
            <person name="Mihaltcheva S."/>
            <person name="Molinier V."/>
            <person name="Murat C."/>
            <person name="Poggeler S."/>
            <person name="Quandt C.A."/>
            <person name="Sperisen C."/>
            <person name="Tritt A."/>
            <person name="Tisserant E."/>
            <person name="Crous P.W."/>
            <person name="Henrissat B."/>
            <person name="Nehls U."/>
            <person name="Egli S."/>
            <person name="Spatafora J.W."/>
            <person name="Grigoriev I.V."/>
            <person name="Martin F.M."/>
        </authorList>
    </citation>
    <scope>NUCLEOTIDE SEQUENCE [LARGE SCALE GENOMIC DNA]</scope>
    <source>
        <strain evidence="9 10">CBS 207.34</strain>
    </source>
</reference>
<feature type="region of interest" description="Disordered" evidence="7">
    <location>
        <begin position="93"/>
        <end position="113"/>
    </location>
</feature>
<dbReference type="GO" id="GO:0006629">
    <property type="term" value="P:lipid metabolic process"/>
    <property type="evidence" value="ECO:0007669"/>
    <property type="project" value="InterPro"/>
</dbReference>
<dbReference type="InterPro" id="IPR044851">
    <property type="entry name" value="Wax_synthase"/>
</dbReference>
<sequence length="417" mass="47753">MRRVEQNGALTETKEHREEDAQGITKESSGDDYTTALEGEHLGPGKRRGCFAWQPYPLSPFIERLDWVLDIFCNFRGMGWNWRISGLPPPPKWVQEQLQENSSPNAPQRDTRTTDSKMARVYYTRAELLRANLKTFMLGCLILDLLKVIVNHDPYFWGIQSRPPPAYLPIFLASSPILLRFYRLAVSQLLIKWSLQTLFSLAPLFFSGILGPNIIGARAEPWMYPDTWGSYAHVLDRGLAGWWAGWWHQTFRFAFAEPARKLIRLAGLGPRSLPAQFLQLLTAFALSGFLHACASYTQPGPTRPFRGPLCFFLLQALAVAAETLLVRSLKDSRLLRSLPRWLGRLIRLLYVHVWFYHTAPLLADDFARGGLWLYEPVPISPLRALGVGVRGDGWWCWGGQWIYLHQGKRWWKSGIAF</sequence>
<organism evidence="9 10">
    <name type="scientific">Glonium stellatum</name>
    <dbReference type="NCBI Taxonomy" id="574774"/>
    <lineage>
        <taxon>Eukaryota</taxon>
        <taxon>Fungi</taxon>
        <taxon>Dikarya</taxon>
        <taxon>Ascomycota</taxon>
        <taxon>Pezizomycotina</taxon>
        <taxon>Dothideomycetes</taxon>
        <taxon>Pleosporomycetidae</taxon>
        <taxon>Gloniales</taxon>
        <taxon>Gloniaceae</taxon>
        <taxon>Glonium</taxon>
    </lineage>
</organism>
<protein>
    <recommendedName>
        <fullName evidence="8">Wax synthase domain-containing protein</fullName>
    </recommendedName>
</protein>
<feature type="region of interest" description="Disordered" evidence="7">
    <location>
        <begin position="1"/>
        <end position="40"/>
    </location>
</feature>
<keyword evidence="4" id="KW-0812">Transmembrane</keyword>
<dbReference type="GO" id="GO:0008374">
    <property type="term" value="F:O-acyltransferase activity"/>
    <property type="evidence" value="ECO:0007669"/>
    <property type="project" value="InterPro"/>
</dbReference>